<feature type="compositionally biased region" description="Polar residues" evidence="1">
    <location>
        <begin position="14"/>
        <end position="23"/>
    </location>
</feature>
<evidence type="ECO:0000313" key="2">
    <source>
        <dbReference type="EMBL" id="EAT48996.1"/>
    </source>
</evidence>
<evidence type="ECO:0000256" key="1">
    <source>
        <dbReference type="SAM" id="MobiDB-lite"/>
    </source>
</evidence>
<dbReference type="STRING" id="7159.Q0C733"/>
<evidence type="ECO:0000313" key="3">
    <source>
        <dbReference type="Proteomes" id="UP000682892"/>
    </source>
</evidence>
<feature type="compositionally biased region" description="Low complexity" evidence="1">
    <location>
        <begin position="113"/>
        <end position="123"/>
    </location>
</feature>
<dbReference type="EMBL" id="CH477186">
    <property type="protein sequence ID" value="EAT48996.1"/>
    <property type="molecule type" value="Genomic_DNA"/>
</dbReference>
<feature type="compositionally biased region" description="Low complexity" evidence="1">
    <location>
        <begin position="154"/>
        <end position="167"/>
    </location>
</feature>
<dbReference type="PhylomeDB" id="Q0C733"/>
<feature type="compositionally biased region" description="Basic and acidic residues" evidence="1">
    <location>
        <begin position="205"/>
        <end position="216"/>
    </location>
</feature>
<accession>Q0C733</accession>
<dbReference type="VEuPathDB" id="VectorBase:AAEL019508"/>
<organism evidence="2 3">
    <name type="scientific">Aedes aegypti</name>
    <name type="common">Yellowfever mosquito</name>
    <name type="synonym">Culex aegypti</name>
    <dbReference type="NCBI Taxonomy" id="7159"/>
    <lineage>
        <taxon>Eukaryota</taxon>
        <taxon>Metazoa</taxon>
        <taxon>Ecdysozoa</taxon>
        <taxon>Arthropoda</taxon>
        <taxon>Hexapoda</taxon>
        <taxon>Insecta</taxon>
        <taxon>Pterygota</taxon>
        <taxon>Neoptera</taxon>
        <taxon>Endopterygota</taxon>
        <taxon>Diptera</taxon>
        <taxon>Nematocera</taxon>
        <taxon>Culicoidea</taxon>
        <taxon>Culicidae</taxon>
        <taxon>Culicinae</taxon>
        <taxon>Aedini</taxon>
        <taxon>Aedes</taxon>
        <taxon>Stegomyia</taxon>
    </lineage>
</organism>
<feature type="region of interest" description="Disordered" evidence="1">
    <location>
        <begin position="154"/>
        <end position="338"/>
    </location>
</feature>
<protein>
    <submittedName>
        <fullName evidence="2">AAEL000083-PA</fullName>
    </submittedName>
</protein>
<dbReference type="OMA" id="KETIGEC"/>
<reference evidence="2" key="1">
    <citation type="submission" date="2005-10" db="EMBL/GenBank/DDBJ databases">
        <authorList>
            <person name="Loftus B.J."/>
            <person name="Nene V.M."/>
            <person name="Hannick L.I."/>
            <person name="Bidwell S."/>
            <person name="Haas B."/>
            <person name="Amedeo P."/>
            <person name="Orvis J."/>
            <person name="Wortman J.R."/>
            <person name="White O.R."/>
            <person name="Salzberg S."/>
            <person name="Shumway M."/>
            <person name="Koo H."/>
            <person name="Zhao Y."/>
            <person name="Holmes M."/>
            <person name="Miller J."/>
            <person name="Schatz M."/>
            <person name="Pop M."/>
            <person name="Pai G."/>
            <person name="Utterback T."/>
            <person name="Rogers Y.-H."/>
            <person name="Kravitz S."/>
            <person name="Fraser C.M."/>
        </authorList>
    </citation>
    <scope>NUCLEOTIDE SEQUENCE</scope>
    <source>
        <strain evidence="2">Liverpool</strain>
    </source>
</reference>
<dbReference type="Proteomes" id="UP000682892">
    <property type="component" value="Chromosome 1"/>
</dbReference>
<feature type="region of interest" description="Disordered" evidence="1">
    <location>
        <begin position="1"/>
        <end position="130"/>
    </location>
</feature>
<feature type="compositionally biased region" description="Acidic residues" evidence="1">
    <location>
        <begin position="217"/>
        <end position="231"/>
    </location>
</feature>
<dbReference type="AlphaFoldDB" id="Q0C733"/>
<dbReference type="PaxDb" id="7159-AAEL000083-PA"/>
<dbReference type="eggNOG" id="KOG0500">
    <property type="taxonomic scope" value="Eukaryota"/>
</dbReference>
<feature type="compositionally biased region" description="Basic residues" evidence="1">
    <location>
        <begin position="46"/>
        <end position="63"/>
    </location>
</feature>
<name>Q0C733_AEDAE</name>
<sequence length="338" mass="37369">MLTNGSSIHPILTIPSSQITPATGRSLDTIFASSPHSDSDSPRSQKVSRNRKPRNSPRHRPLRSRPPNWGESTDQESFERGGSPPTTALPPPPLTSSVSSTAAGTIPPPVPPRRMSSSSGVGSTDPRIRGPYRDIVISELTGNIVSDSVIVNIETSSGSEQSQSENDNNYEEEEGEEKETIGECDGEEEAEEEEEDDEFLSESGRLVENRGSRSSDDEFEDDFDDDDEEEEEMHHNDWEVRMLAAELQKRESVSTDFPSDLEESDGLLRRRRKRSETDTEGSGAELEVLRRPRASSLDQHNLRRGMSMSVGSSSGASGSRRRGSVFKAMSFDRDKDRL</sequence>
<feature type="compositionally biased region" description="Acidic residues" evidence="1">
    <location>
        <begin position="168"/>
        <end position="200"/>
    </location>
</feature>
<gene>
    <name evidence="2" type="ORF">AaeL_AAEL000083</name>
</gene>
<reference evidence="2" key="3">
    <citation type="submission" date="2012-09" db="EMBL/GenBank/DDBJ databases">
        <authorList>
            <consortium name="VectorBase"/>
        </authorList>
    </citation>
    <scope>NUCLEOTIDE SEQUENCE</scope>
    <source>
        <strain evidence="2">Liverpool</strain>
    </source>
</reference>
<proteinExistence type="predicted"/>
<reference evidence="2" key="2">
    <citation type="journal article" date="2007" name="Science">
        <title>Genome sequence of Aedes aegypti, a major arbovirus vector.</title>
        <authorList>
            <person name="Nene V."/>
            <person name="Wortman J.R."/>
            <person name="Lawson D."/>
            <person name="Haas B."/>
            <person name="Kodira C."/>
            <person name="Tu Z.J."/>
            <person name="Loftus B."/>
            <person name="Xi Z."/>
            <person name="Megy K."/>
            <person name="Grabherr M."/>
            <person name="Ren Q."/>
            <person name="Zdobnov E.M."/>
            <person name="Lobo N.F."/>
            <person name="Campbell K.S."/>
            <person name="Brown S.E."/>
            <person name="Bonaldo M.F."/>
            <person name="Zhu J."/>
            <person name="Sinkins S.P."/>
            <person name="Hogenkamp D.G."/>
            <person name="Amedeo P."/>
            <person name="Arensburger P."/>
            <person name="Atkinson P.W."/>
            <person name="Bidwell S."/>
            <person name="Biedler J."/>
            <person name="Birney E."/>
            <person name="Bruggner R.V."/>
            <person name="Costas J."/>
            <person name="Coy M.R."/>
            <person name="Crabtree J."/>
            <person name="Crawford M."/>
            <person name="Debruyn B."/>
            <person name="Decaprio D."/>
            <person name="Eiglmeier K."/>
            <person name="Eisenstadt E."/>
            <person name="El-Dorry H."/>
            <person name="Gelbart W.M."/>
            <person name="Gomes S.L."/>
            <person name="Hammond M."/>
            <person name="Hannick L.I."/>
            <person name="Hogan J.R."/>
            <person name="Holmes M.H."/>
            <person name="Jaffe D."/>
            <person name="Johnston J.S."/>
            <person name="Kennedy R.C."/>
            <person name="Koo H."/>
            <person name="Kravitz S."/>
            <person name="Kriventseva E.V."/>
            <person name="Kulp D."/>
            <person name="Labutti K."/>
            <person name="Lee E."/>
            <person name="Li S."/>
            <person name="Lovin D.D."/>
            <person name="Mao C."/>
            <person name="Mauceli E."/>
            <person name="Menck C.F."/>
            <person name="Miller J.R."/>
            <person name="Montgomery P."/>
            <person name="Mori A."/>
            <person name="Nascimento A.L."/>
            <person name="Naveira H.F."/>
            <person name="Nusbaum C."/>
            <person name="O'leary S."/>
            <person name="Orvis J."/>
            <person name="Pertea M."/>
            <person name="Quesneville H."/>
            <person name="Reidenbach K.R."/>
            <person name="Rogers Y.H."/>
            <person name="Roth C.W."/>
            <person name="Schneider J.R."/>
            <person name="Schatz M."/>
            <person name="Shumway M."/>
            <person name="Stanke M."/>
            <person name="Stinson E.O."/>
            <person name="Tubio J.M."/>
            <person name="Vanzee J.P."/>
            <person name="Verjovski-Almeida S."/>
            <person name="Werner D."/>
            <person name="White O."/>
            <person name="Wyder S."/>
            <person name="Zeng Q."/>
            <person name="Zhao Q."/>
            <person name="Zhao Y."/>
            <person name="Hill C.A."/>
            <person name="Raikhel A.S."/>
            <person name="Soares M.B."/>
            <person name="Knudson D.L."/>
            <person name="Lee N.H."/>
            <person name="Galagan J."/>
            <person name="Salzberg S.L."/>
            <person name="Paulsen I.T."/>
            <person name="Dimopoulos G."/>
            <person name="Collins F.H."/>
            <person name="Birren B."/>
            <person name="Fraser-Liggett C.M."/>
            <person name="Severson D.W."/>
        </authorList>
    </citation>
    <scope>NUCLEOTIDE SEQUENCE [LARGE SCALE GENOMIC DNA]</scope>
    <source>
        <strain evidence="2">Liverpool</strain>
    </source>
</reference>
<dbReference type="HOGENOM" id="CLU_821861_0_0_1"/>
<feature type="compositionally biased region" description="Low complexity" evidence="1">
    <location>
        <begin position="304"/>
        <end position="318"/>
    </location>
</feature>